<protein>
    <recommendedName>
        <fullName evidence="5">MYND-type domain-containing protein</fullName>
    </recommendedName>
</protein>
<dbReference type="GO" id="GO:0008270">
    <property type="term" value="F:zinc ion binding"/>
    <property type="evidence" value="ECO:0007669"/>
    <property type="project" value="UniProtKB-KW"/>
</dbReference>
<dbReference type="PROSITE" id="PS01360">
    <property type="entry name" value="ZF_MYND_1"/>
    <property type="match status" value="1"/>
</dbReference>
<reference evidence="6 7" key="1">
    <citation type="submission" date="2019-02" db="EMBL/GenBank/DDBJ databases">
        <title>Genome sequencing of the rare red list fungi Antrodiella citrinella (Flaviporus citrinellus).</title>
        <authorList>
            <person name="Buettner E."/>
            <person name="Kellner H."/>
        </authorList>
    </citation>
    <scope>NUCLEOTIDE SEQUENCE [LARGE SCALE GENOMIC DNA]</scope>
    <source>
        <strain evidence="6 7">DSM 108506</strain>
    </source>
</reference>
<dbReference type="Gene3D" id="6.10.140.2220">
    <property type="match status" value="1"/>
</dbReference>
<name>A0A4S4MWT7_9APHY</name>
<keyword evidence="3" id="KW-0862">Zinc</keyword>
<dbReference type="Proteomes" id="UP000308730">
    <property type="component" value="Unassembled WGS sequence"/>
</dbReference>
<keyword evidence="7" id="KW-1185">Reference proteome</keyword>
<proteinExistence type="predicted"/>
<dbReference type="EMBL" id="SGPM01000103">
    <property type="protein sequence ID" value="THH29888.1"/>
    <property type="molecule type" value="Genomic_DNA"/>
</dbReference>
<gene>
    <name evidence="6" type="ORF">EUX98_g4319</name>
</gene>
<dbReference type="OrthoDB" id="341421at2759"/>
<dbReference type="InterPro" id="IPR002893">
    <property type="entry name" value="Znf_MYND"/>
</dbReference>
<dbReference type="Pfam" id="PF01753">
    <property type="entry name" value="zf-MYND"/>
    <property type="match status" value="1"/>
</dbReference>
<comment type="caution">
    <text evidence="6">The sequence shown here is derived from an EMBL/GenBank/DDBJ whole genome shotgun (WGS) entry which is preliminary data.</text>
</comment>
<dbReference type="SUPFAM" id="SSF144232">
    <property type="entry name" value="HIT/MYND zinc finger-like"/>
    <property type="match status" value="1"/>
</dbReference>
<dbReference type="PROSITE" id="PS50865">
    <property type="entry name" value="ZF_MYND_2"/>
    <property type="match status" value="1"/>
</dbReference>
<keyword evidence="2 4" id="KW-0863">Zinc-finger</keyword>
<evidence type="ECO:0000256" key="2">
    <source>
        <dbReference type="ARBA" id="ARBA00022771"/>
    </source>
</evidence>
<accession>A0A4S4MWT7</accession>
<sequence length="323" mass="36254">MDGAAWAADMFSGLPYFNPSMFINLSGLCASTKLIQCREMGVYQCDVSRKFEQNPSDVVDLQRADFLARKKVVDAVEKWVESKEKGEKRVMEEWLPILYDYELVKGSAKRLKDRGHLIFTDMTTTRFLSVMCFGDNTSSCEHNMSFEEDYASITKANAQRFFSLAKYLYHGKGEPKFVRATYTTLQLGLHPEFLASVDKAPTSTDVPVFHISEDNFVPSLQVGEVERIDSLLASFKKKPPPAEVKELVTGTKSARPAVDTWLLGNVKNPNVCAHCGDQGQKAMSTCARCKLVRYCGKDCQKAAWRIHKRVCKAPSARMKALCA</sequence>
<evidence type="ECO:0000256" key="4">
    <source>
        <dbReference type="PROSITE-ProRule" id="PRU00134"/>
    </source>
</evidence>
<evidence type="ECO:0000256" key="1">
    <source>
        <dbReference type="ARBA" id="ARBA00022723"/>
    </source>
</evidence>
<keyword evidence="1" id="KW-0479">Metal-binding</keyword>
<evidence type="ECO:0000313" key="7">
    <source>
        <dbReference type="Proteomes" id="UP000308730"/>
    </source>
</evidence>
<evidence type="ECO:0000259" key="5">
    <source>
        <dbReference type="PROSITE" id="PS50865"/>
    </source>
</evidence>
<evidence type="ECO:0000313" key="6">
    <source>
        <dbReference type="EMBL" id="THH29888.1"/>
    </source>
</evidence>
<dbReference type="AlphaFoldDB" id="A0A4S4MWT7"/>
<organism evidence="6 7">
    <name type="scientific">Antrodiella citrinella</name>
    <dbReference type="NCBI Taxonomy" id="2447956"/>
    <lineage>
        <taxon>Eukaryota</taxon>
        <taxon>Fungi</taxon>
        <taxon>Dikarya</taxon>
        <taxon>Basidiomycota</taxon>
        <taxon>Agaricomycotina</taxon>
        <taxon>Agaricomycetes</taxon>
        <taxon>Polyporales</taxon>
        <taxon>Steccherinaceae</taxon>
        <taxon>Antrodiella</taxon>
    </lineage>
</organism>
<evidence type="ECO:0000256" key="3">
    <source>
        <dbReference type="ARBA" id="ARBA00022833"/>
    </source>
</evidence>
<feature type="domain" description="MYND-type" evidence="5">
    <location>
        <begin position="272"/>
        <end position="311"/>
    </location>
</feature>